<protein>
    <recommendedName>
        <fullName evidence="1">Phospholipid-transporting ATPase</fullName>
        <ecNumber evidence="1">7.6.2.1</ecNumber>
    </recommendedName>
</protein>
<comment type="caution">
    <text evidence="3">The sequence shown here is derived from an EMBL/GenBank/DDBJ whole genome shotgun (WGS) entry which is preliminary data.</text>
</comment>
<feature type="domain" description="P-type ATPase N-terminal" evidence="2">
    <location>
        <begin position="68"/>
        <end position="125"/>
    </location>
</feature>
<proteinExistence type="inferred from homology"/>
<keyword evidence="1" id="KW-0067">ATP-binding</keyword>
<organism evidence="3 4">
    <name type="scientific">Orchesella dallaii</name>
    <dbReference type="NCBI Taxonomy" id="48710"/>
    <lineage>
        <taxon>Eukaryota</taxon>
        <taxon>Metazoa</taxon>
        <taxon>Ecdysozoa</taxon>
        <taxon>Arthropoda</taxon>
        <taxon>Hexapoda</taxon>
        <taxon>Collembola</taxon>
        <taxon>Entomobryomorpha</taxon>
        <taxon>Entomobryoidea</taxon>
        <taxon>Orchesellidae</taxon>
        <taxon>Orchesellinae</taxon>
        <taxon>Orchesella</taxon>
    </lineage>
</organism>
<keyword evidence="1" id="KW-1133">Transmembrane helix</keyword>
<keyword evidence="1" id="KW-0460">Magnesium</keyword>
<comment type="subcellular location">
    <subcellularLocation>
        <location evidence="1">Membrane</location>
        <topology evidence="1">Multi-pass membrane protein</topology>
    </subcellularLocation>
</comment>
<dbReference type="InterPro" id="IPR006539">
    <property type="entry name" value="P-type_ATPase_IV"/>
</dbReference>
<name>A0ABP1Q7A5_9HEXA</name>
<dbReference type="EMBL" id="CAXLJM020000025">
    <property type="protein sequence ID" value="CAL8092121.1"/>
    <property type="molecule type" value="Genomic_DNA"/>
</dbReference>
<reference evidence="3 4" key="1">
    <citation type="submission" date="2024-08" db="EMBL/GenBank/DDBJ databases">
        <authorList>
            <person name="Cucini C."/>
            <person name="Frati F."/>
        </authorList>
    </citation>
    <scope>NUCLEOTIDE SEQUENCE [LARGE SCALE GENOMIC DNA]</scope>
</reference>
<dbReference type="InterPro" id="IPR008250">
    <property type="entry name" value="ATPase_P-typ_transduc_dom_A_sf"/>
</dbReference>
<dbReference type="Pfam" id="PF16209">
    <property type="entry name" value="PhoLip_ATPase_N"/>
    <property type="match status" value="1"/>
</dbReference>
<dbReference type="NCBIfam" id="TIGR01652">
    <property type="entry name" value="ATPase-Plipid"/>
    <property type="match status" value="1"/>
</dbReference>
<comment type="similarity">
    <text evidence="1">Belongs to the cation transport ATPase (P-type) (TC 3.A.3) family. Type IV subfamily.</text>
</comment>
<dbReference type="InterPro" id="IPR032631">
    <property type="entry name" value="P-type_ATPase_N"/>
</dbReference>
<gene>
    <name evidence="3" type="ORF">ODALV1_LOCUS8129</name>
</gene>
<dbReference type="EC" id="7.6.2.1" evidence="1"/>
<dbReference type="Proteomes" id="UP001642540">
    <property type="component" value="Unassembled WGS sequence"/>
</dbReference>
<feature type="transmembrane region" description="Helical" evidence="1">
    <location>
        <begin position="361"/>
        <end position="379"/>
    </location>
</feature>
<dbReference type="SUPFAM" id="SSF81653">
    <property type="entry name" value="Calcium ATPase, transduction domain A"/>
    <property type="match status" value="1"/>
</dbReference>
<dbReference type="PANTHER" id="PTHR24092">
    <property type="entry name" value="PROBABLE PHOSPHOLIPID-TRANSPORTING ATPASE"/>
    <property type="match status" value="1"/>
</dbReference>
<dbReference type="PANTHER" id="PTHR24092:SF150">
    <property type="entry name" value="PHOSPHOLIPID-TRANSPORTING ATPASE"/>
    <property type="match status" value="1"/>
</dbReference>
<dbReference type="Gene3D" id="2.70.150.10">
    <property type="entry name" value="Calcium-transporting ATPase, cytoplasmic transduction domain A"/>
    <property type="match status" value="1"/>
</dbReference>
<feature type="transmembrane region" description="Helical" evidence="1">
    <location>
        <begin position="321"/>
        <end position="341"/>
    </location>
</feature>
<sequence length="438" mass="49631">MAPRKSNRPTFGALPVPQARSARSIAVSSDVRFDARGRFSRIGPLIVPSTHPHPRPTSRLILLNSPIQPEVFIGNDVNTGKYSIWSFIPSFLFEQFRKYSNIFFLVIALLQQIPDVSPTGRFTTLIPLLFILSVSGIKEIIEDVKRHKADTEINNRTVEVLKDGEWKWVKWINVGVGDIVKVTNDTFFPADIALFSSSENLGLCYVETANLDGETNLKVRQGIPETVELTEEADLKRLKGSLECEHPNRHLYDFAGKLKLDGGSYLALGPDQVLLRGAKLQNTSWVIGLVIYTGSESKLMMNSTKVPLKQSTVDKLTNKQISMLFILLICVSLLCVFMNFLVADENLWYIPEYRDLSKASVWKRIVMLFYNFMTFIILFNNLIPISLTVTLEVVRFVQALFINWDMDMYHADTKTYATARTSNLNEELGQVRYVFSGT</sequence>
<keyword evidence="1" id="KW-1278">Translocase</keyword>
<accession>A0ABP1Q7A5</accession>
<keyword evidence="4" id="KW-1185">Reference proteome</keyword>
<keyword evidence="1" id="KW-0472">Membrane</keyword>
<evidence type="ECO:0000259" key="2">
    <source>
        <dbReference type="Pfam" id="PF16209"/>
    </source>
</evidence>
<dbReference type="SUPFAM" id="SSF81665">
    <property type="entry name" value="Calcium ATPase, transmembrane domain M"/>
    <property type="match status" value="1"/>
</dbReference>
<keyword evidence="1" id="KW-0547">Nucleotide-binding</keyword>
<dbReference type="InterPro" id="IPR023298">
    <property type="entry name" value="ATPase_P-typ_TM_dom_sf"/>
</dbReference>
<evidence type="ECO:0000256" key="1">
    <source>
        <dbReference type="RuleBase" id="RU362033"/>
    </source>
</evidence>
<evidence type="ECO:0000313" key="4">
    <source>
        <dbReference type="Proteomes" id="UP001642540"/>
    </source>
</evidence>
<comment type="catalytic activity">
    <reaction evidence="1">
        <text>ATP + H2O + phospholipidSide 1 = ADP + phosphate + phospholipidSide 2.</text>
        <dbReference type="EC" id="7.6.2.1"/>
    </reaction>
</comment>
<keyword evidence="1" id="KW-0812">Transmembrane</keyword>
<comment type="caution">
    <text evidence="1">Lacks conserved residue(s) required for the propagation of feature annotation.</text>
</comment>
<evidence type="ECO:0000313" key="3">
    <source>
        <dbReference type="EMBL" id="CAL8092121.1"/>
    </source>
</evidence>